<reference evidence="1 2" key="2">
    <citation type="submission" date="2018-11" db="EMBL/GenBank/DDBJ databases">
        <authorList>
            <consortium name="Pathogen Informatics"/>
        </authorList>
    </citation>
    <scope>NUCLEOTIDE SEQUENCE [LARGE SCALE GENOMIC DNA]</scope>
</reference>
<reference evidence="3" key="1">
    <citation type="submission" date="2016-06" db="UniProtKB">
        <authorList>
            <consortium name="WormBaseParasite"/>
        </authorList>
    </citation>
    <scope>IDENTIFICATION</scope>
</reference>
<sequence length="87" mass="9998">MFVLKEAQSYQQITTMLLARCAARNGVPYEVGGRNNRRIKWETLSSVDTRAKFAKNIARRFEQIPMMTTDIETKWQLFKSGILEAAA</sequence>
<protein>
    <submittedName>
        <fullName evidence="3">Transposase</fullName>
    </submittedName>
</protein>
<dbReference type="EMBL" id="UZAM01008860">
    <property type="protein sequence ID" value="VDP06718.1"/>
    <property type="molecule type" value="Genomic_DNA"/>
</dbReference>
<evidence type="ECO:0000313" key="3">
    <source>
        <dbReference type="WBParaSite" id="SBAD_0000546101-mRNA-1"/>
    </source>
</evidence>
<name>A0A183INP9_9BILA</name>
<gene>
    <name evidence="1" type="ORF">SBAD_LOCUS5245</name>
</gene>
<dbReference type="WBParaSite" id="SBAD_0000546101-mRNA-1">
    <property type="protein sequence ID" value="SBAD_0000546101-mRNA-1"/>
    <property type="gene ID" value="SBAD_0000546101"/>
</dbReference>
<dbReference type="AlphaFoldDB" id="A0A183INP9"/>
<keyword evidence="2" id="KW-1185">Reference proteome</keyword>
<proteinExistence type="predicted"/>
<dbReference type="OrthoDB" id="10668622at2759"/>
<evidence type="ECO:0000313" key="1">
    <source>
        <dbReference type="EMBL" id="VDP06718.1"/>
    </source>
</evidence>
<evidence type="ECO:0000313" key="2">
    <source>
        <dbReference type="Proteomes" id="UP000270296"/>
    </source>
</evidence>
<accession>A0A183INP9</accession>
<organism evidence="3">
    <name type="scientific">Soboliphyme baturini</name>
    <dbReference type="NCBI Taxonomy" id="241478"/>
    <lineage>
        <taxon>Eukaryota</taxon>
        <taxon>Metazoa</taxon>
        <taxon>Ecdysozoa</taxon>
        <taxon>Nematoda</taxon>
        <taxon>Enoplea</taxon>
        <taxon>Dorylaimia</taxon>
        <taxon>Dioctophymatida</taxon>
        <taxon>Dioctophymatoidea</taxon>
        <taxon>Soboliphymatidae</taxon>
        <taxon>Soboliphyme</taxon>
    </lineage>
</organism>
<dbReference type="Proteomes" id="UP000270296">
    <property type="component" value="Unassembled WGS sequence"/>
</dbReference>